<protein>
    <submittedName>
        <fullName evidence="9">Major facilitator transporter</fullName>
    </submittedName>
</protein>
<feature type="transmembrane region" description="Helical" evidence="7">
    <location>
        <begin position="182"/>
        <end position="205"/>
    </location>
</feature>
<dbReference type="OMA" id="IANYAIM"/>
<evidence type="ECO:0000313" key="9">
    <source>
        <dbReference type="EMBL" id="EIM80000.1"/>
    </source>
</evidence>
<dbReference type="OrthoDB" id="419616at2759"/>
<accession>R7RYL8</accession>
<dbReference type="CDD" id="cd17330">
    <property type="entry name" value="MFS_SLC46_TetA_like"/>
    <property type="match status" value="1"/>
</dbReference>
<dbReference type="GO" id="GO:0022857">
    <property type="term" value="F:transmembrane transporter activity"/>
    <property type="evidence" value="ECO:0007669"/>
    <property type="project" value="InterPro"/>
</dbReference>
<feature type="region of interest" description="Disordered" evidence="6">
    <location>
        <begin position="1"/>
        <end position="41"/>
    </location>
</feature>
<feature type="transmembrane region" description="Helical" evidence="7">
    <location>
        <begin position="366"/>
        <end position="387"/>
    </location>
</feature>
<dbReference type="GeneID" id="18802273"/>
<feature type="transmembrane region" description="Helical" evidence="7">
    <location>
        <begin position="293"/>
        <end position="319"/>
    </location>
</feature>
<dbReference type="eggNOG" id="KOG2615">
    <property type="taxonomic scope" value="Eukaryota"/>
</dbReference>
<evidence type="ECO:0000256" key="3">
    <source>
        <dbReference type="ARBA" id="ARBA00022692"/>
    </source>
</evidence>
<sequence>MTSLDRTTSSIGGDEHTPLLRHRDNDDGDANYTSAKSTVSVSPPYTPLPKLQLGVCILIQFAEPITALCILPFINQLVSELDSTRGDQSRVGYYVGIIDSLFFAVEAITVLQWSRLSDRIGRKPVLLIGLFGLTISMICFGLSRTFWTLVISRCLAGALNGNTGVMKSLTAELTDETNIAQAFGLMPVVFASGSTIASFMGGVLSRPSDRFPKAFSSTFWKQYPYFLPCGVAAAFCALSFLATALLLQETLPKAKSASESHPALTEANSSTPHSLDASVSEPTPLRKLIKNRAVIISVSNYGSLALLDIALFALIPLFYSTPISLGGLGFPPSTIGYCIGAFGLFNGLFQAVFFNKIVKLLGSRMVFMMAMSVFAPLFGLFPVIGYLVRREMSMSWEVWAVVALQLCLLVIMDMGYGCIFMFITAASPNPHSLGATNGLSQTVASIVRTIGPTLSTSLFAISIERNLMGGNAVYLLMIGFSLSSIWLARCLPEDVSRKEKEIGGS</sequence>
<evidence type="ECO:0000256" key="5">
    <source>
        <dbReference type="ARBA" id="ARBA00023136"/>
    </source>
</evidence>
<feature type="domain" description="Major facilitator superfamily (MFS) profile" evidence="8">
    <location>
        <begin position="52"/>
        <end position="496"/>
    </location>
</feature>
<proteinExistence type="predicted"/>
<dbReference type="Gene3D" id="1.20.1250.20">
    <property type="entry name" value="MFS general substrate transporter like domains"/>
    <property type="match status" value="1"/>
</dbReference>
<feature type="transmembrane region" description="Helical" evidence="7">
    <location>
        <begin position="469"/>
        <end position="488"/>
    </location>
</feature>
<dbReference type="PANTHER" id="PTHR23504:SF15">
    <property type="entry name" value="MAJOR FACILITATOR SUPERFAMILY (MFS) PROFILE DOMAIN-CONTAINING PROTEIN"/>
    <property type="match status" value="1"/>
</dbReference>
<feature type="transmembrane region" description="Helical" evidence="7">
    <location>
        <begin position="225"/>
        <end position="247"/>
    </location>
</feature>
<evidence type="ECO:0000256" key="2">
    <source>
        <dbReference type="ARBA" id="ARBA00022448"/>
    </source>
</evidence>
<dbReference type="PRINTS" id="PR01035">
    <property type="entry name" value="TCRTETA"/>
</dbReference>
<dbReference type="KEGG" id="shs:STEHIDRAFT_163253"/>
<dbReference type="InterPro" id="IPR036259">
    <property type="entry name" value="MFS_trans_sf"/>
</dbReference>
<keyword evidence="3 7" id="KW-0812">Transmembrane</keyword>
<dbReference type="InterPro" id="IPR020846">
    <property type="entry name" value="MFS_dom"/>
</dbReference>
<keyword evidence="2" id="KW-0813">Transport</keyword>
<gene>
    <name evidence="9" type="ORF">STEHIDRAFT_163253</name>
</gene>
<feature type="compositionally biased region" description="Polar residues" evidence="6">
    <location>
        <begin position="1"/>
        <end position="11"/>
    </location>
</feature>
<evidence type="ECO:0000259" key="8">
    <source>
        <dbReference type="PROSITE" id="PS50850"/>
    </source>
</evidence>
<dbReference type="PROSITE" id="PS50850">
    <property type="entry name" value="MFS"/>
    <property type="match status" value="1"/>
</dbReference>
<reference evidence="10" key="1">
    <citation type="journal article" date="2012" name="Science">
        <title>The Paleozoic origin of enzymatic lignin decomposition reconstructed from 31 fungal genomes.</title>
        <authorList>
            <person name="Floudas D."/>
            <person name="Binder M."/>
            <person name="Riley R."/>
            <person name="Barry K."/>
            <person name="Blanchette R.A."/>
            <person name="Henrissat B."/>
            <person name="Martinez A.T."/>
            <person name="Otillar R."/>
            <person name="Spatafora J.W."/>
            <person name="Yadav J.S."/>
            <person name="Aerts A."/>
            <person name="Benoit I."/>
            <person name="Boyd A."/>
            <person name="Carlson A."/>
            <person name="Copeland A."/>
            <person name="Coutinho P.M."/>
            <person name="de Vries R.P."/>
            <person name="Ferreira P."/>
            <person name="Findley K."/>
            <person name="Foster B."/>
            <person name="Gaskell J."/>
            <person name="Glotzer D."/>
            <person name="Gorecki P."/>
            <person name="Heitman J."/>
            <person name="Hesse C."/>
            <person name="Hori C."/>
            <person name="Igarashi K."/>
            <person name="Jurgens J.A."/>
            <person name="Kallen N."/>
            <person name="Kersten P."/>
            <person name="Kohler A."/>
            <person name="Kuees U."/>
            <person name="Kumar T.K.A."/>
            <person name="Kuo A."/>
            <person name="LaButti K."/>
            <person name="Larrondo L.F."/>
            <person name="Lindquist E."/>
            <person name="Ling A."/>
            <person name="Lombard V."/>
            <person name="Lucas S."/>
            <person name="Lundell T."/>
            <person name="Martin R."/>
            <person name="McLaughlin D.J."/>
            <person name="Morgenstern I."/>
            <person name="Morin E."/>
            <person name="Murat C."/>
            <person name="Nagy L.G."/>
            <person name="Nolan M."/>
            <person name="Ohm R.A."/>
            <person name="Patyshakuliyeva A."/>
            <person name="Rokas A."/>
            <person name="Ruiz-Duenas F.J."/>
            <person name="Sabat G."/>
            <person name="Salamov A."/>
            <person name="Samejima M."/>
            <person name="Schmutz J."/>
            <person name="Slot J.C."/>
            <person name="St John F."/>
            <person name="Stenlid J."/>
            <person name="Sun H."/>
            <person name="Sun S."/>
            <person name="Syed K."/>
            <person name="Tsang A."/>
            <person name="Wiebenga A."/>
            <person name="Young D."/>
            <person name="Pisabarro A."/>
            <person name="Eastwood D.C."/>
            <person name="Martin F."/>
            <person name="Cullen D."/>
            <person name="Grigoriev I.V."/>
            <person name="Hibbett D.S."/>
        </authorList>
    </citation>
    <scope>NUCLEOTIDE SEQUENCE [LARGE SCALE GENOMIC DNA]</scope>
    <source>
        <strain evidence="10">FP-91666</strain>
    </source>
</reference>
<name>R7RYL8_STEHR</name>
<dbReference type="InterPro" id="IPR001958">
    <property type="entry name" value="Tet-R_TetA/multi-R_MdtG-like"/>
</dbReference>
<dbReference type="Pfam" id="PF07690">
    <property type="entry name" value="MFS_1"/>
    <property type="match status" value="1"/>
</dbReference>
<feature type="transmembrane region" description="Helical" evidence="7">
    <location>
        <begin position="334"/>
        <end position="354"/>
    </location>
</feature>
<keyword evidence="5 7" id="KW-0472">Membrane</keyword>
<dbReference type="AlphaFoldDB" id="R7RYL8"/>
<evidence type="ECO:0000256" key="6">
    <source>
        <dbReference type="SAM" id="MobiDB-lite"/>
    </source>
</evidence>
<dbReference type="SUPFAM" id="SSF103473">
    <property type="entry name" value="MFS general substrate transporter"/>
    <property type="match status" value="1"/>
</dbReference>
<dbReference type="EMBL" id="JH687400">
    <property type="protein sequence ID" value="EIM80000.1"/>
    <property type="molecule type" value="Genomic_DNA"/>
</dbReference>
<feature type="transmembrane region" description="Helical" evidence="7">
    <location>
        <begin position="125"/>
        <end position="143"/>
    </location>
</feature>
<evidence type="ECO:0000256" key="1">
    <source>
        <dbReference type="ARBA" id="ARBA00004141"/>
    </source>
</evidence>
<dbReference type="RefSeq" id="XP_007310984.1">
    <property type="nucleotide sequence ID" value="XM_007310922.1"/>
</dbReference>
<dbReference type="PANTHER" id="PTHR23504">
    <property type="entry name" value="MAJOR FACILITATOR SUPERFAMILY DOMAIN-CONTAINING PROTEIN 10"/>
    <property type="match status" value="1"/>
</dbReference>
<feature type="compositionally biased region" description="Basic and acidic residues" evidence="6">
    <location>
        <begin position="13"/>
        <end position="25"/>
    </location>
</feature>
<evidence type="ECO:0000256" key="7">
    <source>
        <dbReference type="SAM" id="Phobius"/>
    </source>
</evidence>
<dbReference type="Proteomes" id="UP000053927">
    <property type="component" value="Unassembled WGS sequence"/>
</dbReference>
<keyword evidence="4 7" id="KW-1133">Transmembrane helix</keyword>
<feature type="transmembrane region" description="Helical" evidence="7">
    <location>
        <begin position="91"/>
        <end position="113"/>
    </location>
</feature>
<evidence type="ECO:0000256" key="4">
    <source>
        <dbReference type="ARBA" id="ARBA00022989"/>
    </source>
</evidence>
<keyword evidence="10" id="KW-1185">Reference proteome</keyword>
<dbReference type="GO" id="GO:0016020">
    <property type="term" value="C:membrane"/>
    <property type="evidence" value="ECO:0007669"/>
    <property type="project" value="UniProtKB-SubCell"/>
</dbReference>
<feature type="transmembrane region" description="Helical" evidence="7">
    <location>
        <begin position="399"/>
        <end position="423"/>
    </location>
</feature>
<evidence type="ECO:0000313" key="10">
    <source>
        <dbReference type="Proteomes" id="UP000053927"/>
    </source>
</evidence>
<organism evidence="9 10">
    <name type="scientific">Stereum hirsutum (strain FP-91666)</name>
    <name type="common">White-rot fungus</name>
    <dbReference type="NCBI Taxonomy" id="721885"/>
    <lineage>
        <taxon>Eukaryota</taxon>
        <taxon>Fungi</taxon>
        <taxon>Dikarya</taxon>
        <taxon>Basidiomycota</taxon>
        <taxon>Agaricomycotina</taxon>
        <taxon>Agaricomycetes</taxon>
        <taxon>Russulales</taxon>
        <taxon>Stereaceae</taxon>
        <taxon>Stereum</taxon>
    </lineage>
</organism>
<dbReference type="InterPro" id="IPR011701">
    <property type="entry name" value="MFS"/>
</dbReference>
<comment type="subcellular location">
    <subcellularLocation>
        <location evidence="1">Membrane</location>
        <topology evidence="1">Multi-pass membrane protein</topology>
    </subcellularLocation>
</comment>
<feature type="compositionally biased region" description="Polar residues" evidence="6">
    <location>
        <begin position="31"/>
        <end position="41"/>
    </location>
</feature>